<organism evidence="1 2">
    <name type="scientific">Delftia lacustris</name>
    <dbReference type="NCBI Taxonomy" id="558537"/>
    <lineage>
        <taxon>Bacteria</taxon>
        <taxon>Pseudomonadati</taxon>
        <taxon>Pseudomonadota</taxon>
        <taxon>Betaproteobacteria</taxon>
        <taxon>Burkholderiales</taxon>
        <taxon>Comamonadaceae</taxon>
        <taxon>Delftia</taxon>
    </lineage>
</organism>
<dbReference type="EMBL" id="FNPE01000033">
    <property type="protein sequence ID" value="SDZ54287.1"/>
    <property type="molecule type" value="Genomic_DNA"/>
</dbReference>
<gene>
    <name evidence="1" type="ORF">SAMN05421547_13317</name>
</gene>
<sequence length="125" mass="13382">MYTLAVVGAYWISCMRLPSSTKLPGLGGDVTTDLENLVVGHGHPALDQVVEKEPRVLREGAAAVDRRLDGFGIGGQAIGRARSADDLAQCKPPLGLAVFIQRHRRQGAVHGLRKLPIALRQLGDP</sequence>
<dbReference type="Proteomes" id="UP000183417">
    <property type="component" value="Unassembled WGS sequence"/>
</dbReference>
<name>A0A1H3TW39_9BURK</name>
<evidence type="ECO:0000313" key="1">
    <source>
        <dbReference type="EMBL" id="SDZ54287.1"/>
    </source>
</evidence>
<proteinExistence type="predicted"/>
<reference evidence="1 2" key="1">
    <citation type="submission" date="2016-10" db="EMBL/GenBank/DDBJ databases">
        <authorList>
            <person name="de Groot N.N."/>
        </authorList>
    </citation>
    <scope>NUCLEOTIDE SEQUENCE [LARGE SCALE GENOMIC DNA]</scope>
    <source>
        <strain evidence="1 2">LMG 24775</strain>
    </source>
</reference>
<evidence type="ECO:0000313" key="2">
    <source>
        <dbReference type="Proteomes" id="UP000183417"/>
    </source>
</evidence>
<accession>A0A1H3TW39</accession>
<dbReference type="AlphaFoldDB" id="A0A1H3TW39"/>
<protein>
    <submittedName>
        <fullName evidence="1">Uncharacterized protein</fullName>
    </submittedName>
</protein>